<keyword evidence="2" id="KW-1185">Reference proteome</keyword>
<gene>
    <name evidence="1" type="ORF">FA13DRAFT_1714750</name>
</gene>
<dbReference type="Proteomes" id="UP000298030">
    <property type="component" value="Unassembled WGS sequence"/>
</dbReference>
<dbReference type="EMBL" id="QPFP01000068">
    <property type="protein sequence ID" value="TEB24269.1"/>
    <property type="molecule type" value="Genomic_DNA"/>
</dbReference>
<comment type="caution">
    <text evidence="1">The sequence shown here is derived from an EMBL/GenBank/DDBJ whole genome shotgun (WGS) entry which is preliminary data.</text>
</comment>
<dbReference type="AlphaFoldDB" id="A0A4Y7SSM9"/>
<accession>A0A4Y7SSM9</accession>
<evidence type="ECO:0000313" key="2">
    <source>
        <dbReference type="Proteomes" id="UP000298030"/>
    </source>
</evidence>
<organism evidence="1 2">
    <name type="scientific">Coprinellus micaceus</name>
    <name type="common">Glistening ink-cap mushroom</name>
    <name type="synonym">Coprinus micaceus</name>
    <dbReference type="NCBI Taxonomy" id="71717"/>
    <lineage>
        <taxon>Eukaryota</taxon>
        <taxon>Fungi</taxon>
        <taxon>Dikarya</taxon>
        <taxon>Basidiomycota</taxon>
        <taxon>Agaricomycotina</taxon>
        <taxon>Agaricomycetes</taxon>
        <taxon>Agaricomycetidae</taxon>
        <taxon>Agaricales</taxon>
        <taxon>Agaricineae</taxon>
        <taxon>Psathyrellaceae</taxon>
        <taxon>Coprinellus</taxon>
    </lineage>
</organism>
<name>A0A4Y7SSM9_COPMI</name>
<evidence type="ECO:0000313" key="1">
    <source>
        <dbReference type="EMBL" id="TEB24269.1"/>
    </source>
</evidence>
<reference evidence="1 2" key="1">
    <citation type="journal article" date="2019" name="Nat. Ecol. Evol.">
        <title>Megaphylogeny resolves global patterns of mushroom evolution.</title>
        <authorList>
            <person name="Varga T."/>
            <person name="Krizsan K."/>
            <person name="Foldi C."/>
            <person name="Dima B."/>
            <person name="Sanchez-Garcia M."/>
            <person name="Sanchez-Ramirez S."/>
            <person name="Szollosi G.J."/>
            <person name="Szarkandi J.G."/>
            <person name="Papp V."/>
            <person name="Albert L."/>
            <person name="Andreopoulos W."/>
            <person name="Angelini C."/>
            <person name="Antonin V."/>
            <person name="Barry K.W."/>
            <person name="Bougher N.L."/>
            <person name="Buchanan P."/>
            <person name="Buyck B."/>
            <person name="Bense V."/>
            <person name="Catcheside P."/>
            <person name="Chovatia M."/>
            <person name="Cooper J."/>
            <person name="Damon W."/>
            <person name="Desjardin D."/>
            <person name="Finy P."/>
            <person name="Geml J."/>
            <person name="Haridas S."/>
            <person name="Hughes K."/>
            <person name="Justo A."/>
            <person name="Karasinski D."/>
            <person name="Kautmanova I."/>
            <person name="Kiss B."/>
            <person name="Kocsube S."/>
            <person name="Kotiranta H."/>
            <person name="LaButti K.M."/>
            <person name="Lechner B.E."/>
            <person name="Liimatainen K."/>
            <person name="Lipzen A."/>
            <person name="Lukacs Z."/>
            <person name="Mihaltcheva S."/>
            <person name="Morgado L.N."/>
            <person name="Niskanen T."/>
            <person name="Noordeloos M.E."/>
            <person name="Ohm R.A."/>
            <person name="Ortiz-Santana B."/>
            <person name="Ovrebo C."/>
            <person name="Racz N."/>
            <person name="Riley R."/>
            <person name="Savchenko A."/>
            <person name="Shiryaev A."/>
            <person name="Soop K."/>
            <person name="Spirin V."/>
            <person name="Szebenyi C."/>
            <person name="Tomsovsky M."/>
            <person name="Tulloss R.E."/>
            <person name="Uehling J."/>
            <person name="Grigoriev I.V."/>
            <person name="Vagvolgyi C."/>
            <person name="Papp T."/>
            <person name="Martin F.M."/>
            <person name="Miettinen O."/>
            <person name="Hibbett D.S."/>
            <person name="Nagy L.G."/>
        </authorList>
    </citation>
    <scope>NUCLEOTIDE SEQUENCE [LARGE SCALE GENOMIC DNA]</scope>
    <source>
        <strain evidence="1 2">FP101781</strain>
    </source>
</reference>
<sequence>MRCSCIQASPRLPEALVCLTLPSSAAIARHTSTPPLKLSIKDCQTPRPPRLTKTAMQFPGGRARWYGIPTFQNPSRRGRSVPRASSQVPTGLGVLVDVWNTPMDGMRLGGRRKIARAPLFSPRPSTKLRDFEASRWDAAYARLSALASSGLVVSGRSGQPAGPGKPALLGFHSRTRSRREDADDSYLILRLRELGQSIGIQPDDIFRTRAQRTYANFEGCTALVSSVDGTLGPVRRFSLSGGEGANPRPSTCRHYVGEGAYIPICPSSRLPDEVRGERGTPRSKLQAFAIDPHLLSNPLHRPSSIHQGPLKAASCGGSGVFLRASEVDRRGGFRLVGRGCNLPGGGARGWEQG</sequence>
<protein>
    <submittedName>
        <fullName evidence="1">Uncharacterized protein</fullName>
    </submittedName>
</protein>
<proteinExistence type="predicted"/>